<accession>A0A939IL89</accession>
<name>A0A939IL89_9GAMM</name>
<feature type="DNA-binding region" description="H-T-H motif" evidence="4">
    <location>
        <begin position="47"/>
        <end position="66"/>
    </location>
</feature>
<dbReference type="SUPFAM" id="SSF48498">
    <property type="entry name" value="Tetracyclin repressor-like, C-terminal domain"/>
    <property type="match status" value="1"/>
</dbReference>
<keyword evidence="3" id="KW-0804">Transcription</keyword>
<dbReference type="PROSITE" id="PS50977">
    <property type="entry name" value="HTH_TETR_2"/>
    <property type="match status" value="1"/>
</dbReference>
<sequence length="220" mass="24400">MPKSAGAAISRQEDIIGAPTRRGAQRRKAVLEAALDLFLQDGFAATSLDRVIERAGGSRRTIYQTFGGKEGLLRAAVSEACRDMFESLPSPEQLLRESPEQALRLVGGQFLERLISPRRMALLRLVIAESTHCPELGRTFMASGPERTYDLMLQYFRAAIDAGQLTLSDPEISARQFLELAKGDLHFRALFHNEVADRETQQRYVEAAVSAFLEGARTDC</sequence>
<dbReference type="EMBL" id="JAFKCZ010000012">
    <property type="protein sequence ID" value="MBN7798136.1"/>
    <property type="molecule type" value="Genomic_DNA"/>
</dbReference>
<dbReference type="GO" id="GO:0003700">
    <property type="term" value="F:DNA-binding transcription factor activity"/>
    <property type="evidence" value="ECO:0007669"/>
    <property type="project" value="TreeGrafter"/>
</dbReference>
<dbReference type="RefSeq" id="WP_206561581.1">
    <property type="nucleotide sequence ID" value="NZ_JAFKCZ010000012.1"/>
</dbReference>
<dbReference type="Proteomes" id="UP000664303">
    <property type="component" value="Unassembled WGS sequence"/>
</dbReference>
<protein>
    <submittedName>
        <fullName evidence="6">TetR/AcrR family transcriptional regulator</fullName>
    </submittedName>
</protein>
<organism evidence="6 7">
    <name type="scientific">Parahaliea mediterranea</name>
    <dbReference type="NCBI Taxonomy" id="651086"/>
    <lineage>
        <taxon>Bacteria</taxon>
        <taxon>Pseudomonadati</taxon>
        <taxon>Pseudomonadota</taxon>
        <taxon>Gammaproteobacteria</taxon>
        <taxon>Cellvibrionales</taxon>
        <taxon>Halieaceae</taxon>
        <taxon>Parahaliea</taxon>
    </lineage>
</organism>
<dbReference type="AlphaFoldDB" id="A0A939IL89"/>
<dbReference type="FunFam" id="1.10.10.60:FF:000141">
    <property type="entry name" value="TetR family transcriptional regulator"/>
    <property type="match status" value="1"/>
</dbReference>
<evidence type="ECO:0000256" key="1">
    <source>
        <dbReference type="ARBA" id="ARBA00023015"/>
    </source>
</evidence>
<keyword evidence="1" id="KW-0805">Transcription regulation</keyword>
<dbReference type="Gene3D" id="1.10.357.10">
    <property type="entry name" value="Tetracycline Repressor, domain 2"/>
    <property type="match status" value="1"/>
</dbReference>
<dbReference type="Pfam" id="PF00440">
    <property type="entry name" value="TetR_N"/>
    <property type="match status" value="1"/>
</dbReference>
<dbReference type="Gene3D" id="1.10.10.60">
    <property type="entry name" value="Homeodomain-like"/>
    <property type="match status" value="1"/>
</dbReference>
<evidence type="ECO:0000313" key="6">
    <source>
        <dbReference type="EMBL" id="MBN7798136.1"/>
    </source>
</evidence>
<dbReference type="InterPro" id="IPR009057">
    <property type="entry name" value="Homeodomain-like_sf"/>
</dbReference>
<feature type="domain" description="HTH tetR-type" evidence="5">
    <location>
        <begin position="24"/>
        <end position="84"/>
    </location>
</feature>
<dbReference type="InterPro" id="IPR036271">
    <property type="entry name" value="Tet_transcr_reg_TetR-rel_C_sf"/>
</dbReference>
<dbReference type="Pfam" id="PF14246">
    <property type="entry name" value="TetR_C_7"/>
    <property type="match status" value="1"/>
</dbReference>
<evidence type="ECO:0000256" key="3">
    <source>
        <dbReference type="ARBA" id="ARBA00023163"/>
    </source>
</evidence>
<evidence type="ECO:0000256" key="4">
    <source>
        <dbReference type="PROSITE-ProRule" id="PRU00335"/>
    </source>
</evidence>
<dbReference type="PANTHER" id="PTHR30055:SF146">
    <property type="entry name" value="HTH-TYPE TRANSCRIPTIONAL DUAL REGULATOR CECR"/>
    <property type="match status" value="1"/>
</dbReference>
<evidence type="ECO:0000259" key="5">
    <source>
        <dbReference type="PROSITE" id="PS50977"/>
    </source>
</evidence>
<dbReference type="PANTHER" id="PTHR30055">
    <property type="entry name" value="HTH-TYPE TRANSCRIPTIONAL REGULATOR RUTR"/>
    <property type="match status" value="1"/>
</dbReference>
<keyword evidence="7" id="KW-1185">Reference proteome</keyword>
<gene>
    <name evidence="6" type="ORF">JYP50_16115</name>
</gene>
<dbReference type="InterPro" id="IPR050109">
    <property type="entry name" value="HTH-type_TetR-like_transc_reg"/>
</dbReference>
<evidence type="ECO:0000313" key="7">
    <source>
        <dbReference type="Proteomes" id="UP000664303"/>
    </source>
</evidence>
<keyword evidence="2 4" id="KW-0238">DNA-binding</keyword>
<proteinExistence type="predicted"/>
<reference evidence="6" key="1">
    <citation type="submission" date="2021-02" db="EMBL/GenBank/DDBJ databases">
        <title>PHA producing bacteria isolated from coastal sediment in Guangdong, Shenzhen.</title>
        <authorList>
            <person name="Zheng W."/>
            <person name="Yu S."/>
            <person name="Huang Y."/>
        </authorList>
    </citation>
    <scope>NUCLEOTIDE SEQUENCE</scope>
    <source>
        <strain evidence="6">TN14-10</strain>
    </source>
</reference>
<dbReference type="GO" id="GO:0000976">
    <property type="term" value="F:transcription cis-regulatory region binding"/>
    <property type="evidence" value="ECO:0007669"/>
    <property type="project" value="TreeGrafter"/>
</dbReference>
<comment type="caution">
    <text evidence="6">The sequence shown here is derived from an EMBL/GenBank/DDBJ whole genome shotgun (WGS) entry which is preliminary data.</text>
</comment>
<dbReference type="PRINTS" id="PR00455">
    <property type="entry name" value="HTHTETR"/>
</dbReference>
<dbReference type="InterPro" id="IPR001647">
    <property type="entry name" value="HTH_TetR"/>
</dbReference>
<dbReference type="SUPFAM" id="SSF46689">
    <property type="entry name" value="Homeodomain-like"/>
    <property type="match status" value="1"/>
</dbReference>
<dbReference type="InterPro" id="IPR039536">
    <property type="entry name" value="TetR_C_Proteobacteria"/>
</dbReference>
<evidence type="ECO:0000256" key="2">
    <source>
        <dbReference type="ARBA" id="ARBA00023125"/>
    </source>
</evidence>